<dbReference type="Pfam" id="PF07557">
    <property type="entry name" value="Shugoshin_C"/>
    <property type="match status" value="1"/>
</dbReference>
<feature type="region of interest" description="Disordered" evidence="10">
    <location>
        <begin position="197"/>
        <end position="217"/>
    </location>
</feature>
<evidence type="ECO:0000256" key="4">
    <source>
        <dbReference type="ARBA" id="ARBA00022618"/>
    </source>
</evidence>
<dbReference type="GO" id="GO:0051301">
    <property type="term" value="P:cell division"/>
    <property type="evidence" value="ECO:0007669"/>
    <property type="project" value="UniProtKB-KW"/>
</dbReference>
<evidence type="ECO:0000259" key="11">
    <source>
        <dbReference type="Pfam" id="PF07557"/>
    </source>
</evidence>
<proteinExistence type="inferred from homology"/>
<feature type="compositionally biased region" description="Polar residues" evidence="10">
    <location>
        <begin position="586"/>
        <end position="608"/>
    </location>
</feature>
<keyword evidence="4" id="KW-0132">Cell division</keyword>
<dbReference type="GO" id="GO:0005634">
    <property type="term" value="C:nucleus"/>
    <property type="evidence" value="ECO:0007669"/>
    <property type="project" value="InterPro"/>
</dbReference>
<keyword evidence="6 9" id="KW-0175">Coiled coil</keyword>
<evidence type="ECO:0000256" key="6">
    <source>
        <dbReference type="ARBA" id="ARBA00023054"/>
    </source>
</evidence>
<evidence type="ECO:0000256" key="9">
    <source>
        <dbReference type="SAM" id="Coils"/>
    </source>
</evidence>
<dbReference type="GO" id="GO:0045132">
    <property type="term" value="P:meiotic chromosome segregation"/>
    <property type="evidence" value="ECO:0007669"/>
    <property type="project" value="InterPro"/>
</dbReference>
<evidence type="ECO:0000256" key="7">
    <source>
        <dbReference type="ARBA" id="ARBA00023306"/>
    </source>
</evidence>
<sequence length="707" mass="78629">MARLNDLPGPTESLEALKRRFVRQNREIARVNSLQSLRIQGLEAEITHLLKENAILKEQVISLSQDAHKYEAGRYLSKDIHQYKEKLAAKLYELNSLINDLGKLPEKFSNSTHSNSSSNGVENYYTAGMSRRSMIRAEDNGRLPTIAEDKFFPRKTLEYEEAQFFLNVGANCLYSHEDMPDITTIQDPDSPNIGTPPIAHFDVDQSPGSEARVSDPDMARYNISEYIENLERPPTRSPAILNNPQEQESSAINTAKRIEIAVPSVISGAKRKFSATDEEDNSLVGNAAPEDDFQFTRSVNNSQKSSQSTISEVSKGLNTSKSQQKRSSLSKRKVLEPKSTNMIASSPRRRQVSEISVEKSNEKKAFLETDKDSNAVPVNTQRRSTSLSKPRQVEQGKRPVMHENNSTMAALDSLDSLTTQHGQPKSRGSISMDEPAVADAWLLQSLPSRQSRRARGAVSYTEPNLRDKMRRATNELVDAVMIDQRRTSTSMVENPSQDGADALDFTQITSISSPKNDVVPISLSIQEDEPSRMATTIPTSDNSQKLTEIPISVITERKRRTLSANTSEIKSSQEFNSMPELKQKSKGGQTKANRLSRSSETDITNSSVHSHKRTIHRNSSNADLHDKAKPPNKDIFANHEQSQNLGPKIATQITESITGQADEYSGTRSCNDDNQASQSNTHTLAAVHRAQASRGQRAAARRRSMLL</sequence>
<evidence type="ECO:0000313" key="13">
    <source>
        <dbReference type="EMBL" id="KAH8693098.1"/>
    </source>
</evidence>
<reference evidence="13" key="1">
    <citation type="submission" date="2021-12" db="EMBL/GenBank/DDBJ databases">
        <title>Convergent genome expansion in fungi linked to evolution of root-endophyte symbiosis.</title>
        <authorList>
            <consortium name="DOE Joint Genome Institute"/>
            <person name="Ke Y.-H."/>
            <person name="Bonito G."/>
            <person name="Liao H.-L."/>
            <person name="Looney B."/>
            <person name="Rojas-Flechas A."/>
            <person name="Nash J."/>
            <person name="Hameed K."/>
            <person name="Schadt C."/>
            <person name="Martin F."/>
            <person name="Crous P.W."/>
            <person name="Miettinen O."/>
            <person name="Magnuson J.K."/>
            <person name="Labbe J."/>
            <person name="Jacobson D."/>
            <person name="Doktycz M.J."/>
            <person name="Veneault-Fourrey C."/>
            <person name="Kuo A."/>
            <person name="Mondo S."/>
            <person name="Calhoun S."/>
            <person name="Riley R."/>
            <person name="Ohm R."/>
            <person name="LaButti K."/>
            <person name="Andreopoulos B."/>
            <person name="Pangilinan J."/>
            <person name="Nolan M."/>
            <person name="Tritt A."/>
            <person name="Clum A."/>
            <person name="Lipzen A."/>
            <person name="Daum C."/>
            <person name="Barry K."/>
            <person name="Grigoriev I.V."/>
            <person name="Vilgalys R."/>
        </authorList>
    </citation>
    <scope>NUCLEOTIDE SEQUENCE</scope>
    <source>
        <strain evidence="13">PMI_201</strain>
    </source>
</reference>
<keyword evidence="14" id="KW-1185">Reference proteome</keyword>
<feature type="compositionally biased region" description="Polar residues" evidence="10">
    <location>
        <begin position="376"/>
        <end position="389"/>
    </location>
</feature>
<dbReference type="GeneID" id="70244678"/>
<comment type="similarity">
    <text evidence="2">Belongs to the shugoshin family.</text>
</comment>
<feature type="compositionally biased region" description="Low complexity" evidence="10">
    <location>
        <begin position="689"/>
        <end position="698"/>
    </location>
</feature>
<feature type="coiled-coil region" evidence="9">
    <location>
        <begin position="14"/>
        <end position="59"/>
    </location>
</feature>
<feature type="compositionally biased region" description="Polar residues" evidence="10">
    <location>
        <begin position="240"/>
        <end position="250"/>
    </location>
</feature>
<feature type="compositionally biased region" description="Polar residues" evidence="10">
    <location>
        <begin position="666"/>
        <end position="679"/>
    </location>
</feature>
<gene>
    <name evidence="13" type="ORF">BGW36DRAFT_362634</name>
</gene>
<feature type="compositionally biased region" description="Polar residues" evidence="10">
    <location>
        <begin position="298"/>
        <end position="319"/>
    </location>
</feature>
<dbReference type="EMBL" id="JAJTJA010000010">
    <property type="protein sequence ID" value="KAH8693098.1"/>
    <property type="molecule type" value="Genomic_DNA"/>
</dbReference>
<evidence type="ECO:0008006" key="15">
    <source>
        <dbReference type="Google" id="ProtNLM"/>
    </source>
</evidence>
<comment type="caution">
    <text evidence="13">The sequence shown here is derived from an EMBL/GenBank/DDBJ whole genome shotgun (WGS) entry which is preliminary data.</text>
</comment>
<dbReference type="InterPro" id="IPR011515">
    <property type="entry name" value="Shugoshin_C"/>
</dbReference>
<feature type="compositionally biased region" description="Basic and acidic residues" evidence="10">
    <location>
        <begin position="356"/>
        <end position="373"/>
    </location>
</feature>
<dbReference type="InterPro" id="IPR011516">
    <property type="entry name" value="Shugoshin_N"/>
</dbReference>
<protein>
    <recommendedName>
        <fullName evidence="15">Shugoshin C-terminal domain-containing protein</fullName>
    </recommendedName>
</protein>
<feature type="region of interest" description="Disordered" evidence="10">
    <location>
        <begin position="687"/>
        <end position="707"/>
    </location>
</feature>
<keyword evidence="3" id="KW-0158">Chromosome</keyword>
<evidence type="ECO:0000256" key="5">
    <source>
        <dbReference type="ARBA" id="ARBA00022829"/>
    </source>
</evidence>
<feature type="region of interest" description="Disordered" evidence="10">
    <location>
        <begin position="558"/>
        <end position="645"/>
    </location>
</feature>
<dbReference type="Pfam" id="PF07558">
    <property type="entry name" value="Shugoshin_N"/>
    <property type="match status" value="1"/>
</dbReference>
<feature type="compositionally biased region" description="Basic and acidic residues" evidence="10">
    <location>
        <begin position="391"/>
        <end position="401"/>
    </location>
</feature>
<comment type="subcellular location">
    <subcellularLocation>
        <location evidence="1">Chromosome</location>
        <location evidence="1">Centromere</location>
    </subcellularLocation>
</comment>
<dbReference type="GO" id="GO:0000779">
    <property type="term" value="C:condensed chromosome, centromeric region"/>
    <property type="evidence" value="ECO:0007669"/>
    <property type="project" value="UniProtKB-ARBA"/>
</dbReference>
<organism evidence="13 14">
    <name type="scientific">Talaromyces proteolyticus</name>
    <dbReference type="NCBI Taxonomy" id="1131652"/>
    <lineage>
        <taxon>Eukaryota</taxon>
        <taxon>Fungi</taxon>
        <taxon>Dikarya</taxon>
        <taxon>Ascomycota</taxon>
        <taxon>Pezizomycotina</taxon>
        <taxon>Eurotiomycetes</taxon>
        <taxon>Eurotiomycetidae</taxon>
        <taxon>Eurotiales</taxon>
        <taxon>Trichocomaceae</taxon>
        <taxon>Talaromyces</taxon>
        <taxon>Talaromyces sect. Bacilispori</taxon>
    </lineage>
</organism>
<keyword evidence="7" id="KW-0131">Cell cycle</keyword>
<feature type="domain" description="Shugoshin N-terminal coiled-coil" evidence="12">
    <location>
        <begin position="17"/>
        <end position="61"/>
    </location>
</feature>
<dbReference type="AlphaFoldDB" id="A0AAD4KIM1"/>
<evidence type="ECO:0000256" key="2">
    <source>
        <dbReference type="ARBA" id="ARBA00010845"/>
    </source>
</evidence>
<dbReference type="RefSeq" id="XP_046068971.1">
    <property type="nucleotide sequence ID" value="XM_046214391.1"/>
</dbReference>
<feature type="region of interest" description="Disordered" evidence="10">
    <location>
        <begin position="660"/>
        <end position="679"/>
    </location>
</feature>
<evidence type="ECO:0000313" key="14">
    <source>
        <dbReference type="Proteomes" id="UP001201262"/>
    </source>
</evidence>
<evidence type="ECO:0000256" key="3">
    <source>
        <dbReference type="ARBA" id="ARBA00022454"/>
    </source>
</evidence>
<evidence type="ECO:0000259" key="12">
    <source>
        <dbReference type="Pfam" id="PF07558"/>
    </source>
</evidence>
<evidence type="ECO:0000256" key="8">
    <source>
        <dbReference type="ARBA" id="ARBA00023328"/>
    </source>
</evidence>
<keyword evidence="5" id="KW-0159">Chromosome partition</keyword>
<accession>A0AAD4KIM1</accession>
<feature type="region of interest" description="Disordered" evidence="10">
    <location>
        <begin position="298"/>
        <end position="404"/>
    </location>
</feature>
<evidence type="ECO:0000256" key="10">
    <source>
        <dbReference type="SAM" id="MobiDB-lite"/>
    </source>
</evidence>
<dbReference type="Proteomes" id="UP001201262">
    <property type="component" value="Unassembled WGS sequence"/>
</dbReference>
<name>A0AAD4KIM1_9EURO</name>
<evidence type="ECO:0000256" key="1">
    <source>
        <dbReference type="ARBA" id="ARBA00004584"/>
    </source>
</evidence>
<feature type="compositionally biased region" description="Basic and acidic residues" evidence="10">
    <location>
        <begin position="623"/>
        <end position="632"/>
    </location>
</feature>
<feature type="compositionally biased region" description="Polar residues" evidence="10">
    <location>
        <begin position="562"/>
        <end position="576"/>
    </location>
</feature>
<feature type="region of interest" description="Disordered" evidence="10">
    <location>
        <begin position="229"/>
        <end position="250"/>
    </location>
</feature>
<keyword evidence="8" id="KW-0137">Centromere</keyword>
<feature type="domain" description="Shugoshin C-terminal" evidence="11">
    <location>
        <begin position="448"/>
        <end position="471"/>
    </location>
</feature>